<name>A0A5C5RSC9_9ACTN</name>
<dbReference type="Pfam" id="PF02272">
    <property type="entry name" value="DHHA1"/>
    <property type="match status" value="1"/>
</dbReference>
<dbReference type="OrthoDB" id="9803668at2"/>
<dbReference type="Proteomes" id="UP000319792">
    <property type="component" value="Unassembled WGS sequence"/>
</dbReference>
<evidence type="ECO:0000259" key="1">
    <source>
        <dbReference type="Pfam" id="PF01368"/>
    </source>
</evidence>
<sequence length="319" mass="32447">MGRGRTVTDAAAVAAALDGARRVAVYCHVRPDADTLGSGLGLARVLRARGVEVSVSHPGPALPSGIGGLPGVDDFGAPLADADVAVAVDCASAERLAGLEESFNAHPVRVVIDHHATNPGFGTVDLVDPAANCTTELVLAVIDALGAELDPGTADCLYAGLVTDTGSFRWSTPAGHVMAGRLLAAGAQGRALARDLLDSHPRAWFSMVAAVLGSAKAVPEAFGGRGAVYAVCRAVDRGPLGWDAAESLIDLLRTAEDCEVAALFKESDSGEWSASLRARTDLDVSELARGFGGGGHRLAAGYSATGTGDDVVSAFLARV</sequence>
<organism evidence="3 4">
    <name type="scientific">Tsukamurella sputi</name>
    <dbReference type="NCBI Taxonomy" id="2591848"/>
    <lineage>
        <taxon>Bacteria</taxon>
        <taxon>Bacillati</taxon>
        <taxon>Actinomycetota</taxon>
        <taxon>Actinomycetes</taxon>
        <taxon>Mycobacteriales</taxon>
        <taxon>Tsukamurellaceae</taxon>
        <taxon>Tsukamurella</taxon>
    </lineage>
</organism>
<dbReference type="InterPro" id="IPR051319">
    <property type="entry name" value="Oligoribo/pAp-PDE_c-di-AMP_PDE"/>
</dbReference>
<feature type="domain" description="DHHA1" evidence="2">
    <location>
        <begin position="243"/>
        <end position="317"/>
    </location>
</feature>
<dbReference type="EMBL" id="VIGV01000002">
    <property type="protein sequence ID" value="TWS25161.1"/>
    <property type="molecule type" value="Genomic_DNA"/>
</dbReference>
<dbReference type="InterPro" id="IPR003156">
    <property type="entry name" value="DHHA1_dom"/>
</dbReference>
<dbReference type="GO" id="GO:0003676">
    <property type="term" value="F:nucleic acid binding"/>
    <property type="evidence" value="ECO:0007669"/>
    <property type="project" value="InterPro"/>
</dbReference>
<gene>
    <name evidence="3" type="ORF">FK268_08085</name>
</gene>
<dbReference type="AlphaFoldDB" id="A0A5C5RSC9"/>
<dbReference type="SUPFAM" id="SSF64182">
    <property type="entry name" value="DHH phosphoesterases"/>
    <property type="match status" value="1"/>
</dbReference>
<dbReference type="PANTHER" id="PTHR47618:SF1">
    <property type="entry name" value="BIFUNCTIONAL OLIGORIBONUCLEASE AND PAP PHOSPHATASE NRNA"/>
    <property type="match status" value="1"/>
</dbReference>
<proteinExistence type="predicted"/>
<dbReference type="PANTHER" id="PTHR47618">
    <property type="entry name" value="BIFUNCTIONAL OLIGORIBONUCLEASE AND PAP PHOSPHATASE NRNA"/>
    <property type="match status" value="1"/>
</dbReference>
<feature type="domain" description="DDH" evidence="1">
    <location>
        <begin position="22"/>
        <end position="160"/>
    </location>
</feature>
<evidence type="ECO:0000259" key="2">
    <source>
        <dbReference type="Pfam" id="PF02272"/>
    </source>
</evidence>
<protein>
    <submittedName>
        <fullName evidence="3">Bifunctional oligoribonuclease/PAP phosphatase NrnA</fullName>
    </submittedName>
</protein>
<dbReference type="Gene3D" id="3.90.1640.10">
    <property type="entry name" value="inorganic pyrophosphatase (n-terminal core)"/>
    <property type="match status" value="1"/>
</dbReference>
<evidence type="ECO:0000313" key="4">
    <source>
        <dbReference type="Proteomes" id="UP000319792"/>
    </source>
</evidence>
<dbReference type="Pfam" id="PF01368">
    <property type="entry name" value="DHH"/>
    <property type="match status" value="1"/>
</dbReference>
<reference evidence="3 4" key="1">
    <citation type="submission" date="2019-06" db="EMBL/GenBank/DDBJ databases">
        <authorList>
            <person name="Teng J.L.L."/>
            <person name="Lee H.H."/>
            <person name="Lau S.K.P."/>
            <person name="Woo P.C.Y."/>
        </authorList>
    </citation>
    <scope>NUCLEOTIDE SEQUENCE [LARGE SCALE GENOMIC DNA]</scope>
    <source>
        <strain evidence="3 4">HKU70</strain>
    </source>
</reference>
<dbReference type="Gene3D" id="3.10.310.30">
    <property type="match status" value="1"/>
</dbReference>
<reference evidence="3 4" key="2">
    <citation type="submission" date="2019-08" db="EMBL/GenBank/DDBJ databases">
        <title>Tsukamurella conjunctivitidis sp. nov., Tsukamurella assacharolytica sp. nov. and Tsukamurella sputae sp. nov. isolated from patients with conjunctivitis, bacteraemia (lymphoma) and respiratory infection (sputum) in Hong Kong.</title>
        <authorList>
            <person name="Fok K.M.N."/>
            <person name="Fong J.Y.H."/>
        </authorList>
    </citation>
    <scope>NUCLEOTIDE SEQUENCE [LARGE SCALE GENOMIC DNA]</scope>
    <source>
        <strain evidence="3 4">HKU70</strain>
    </source>
</reference>
<keyword evidence="4" id="KW-1185">Reference proteome</keyword>
<comment type="caution">
    <text evidence="3">The sequence shown here is derived from an EMBL/GenBank/DDBJ whole genome shotgun (WGS) entry which is preliminary data.</text>
</comment>
<evidence type="ECO:0000313" key="3">
    <source>
        <dbReference type="EMBL" id="TWS25161.1"/>
    </source>
</evidence>
<dbReference type="InterPro" id="IPR001667">
    <property type="entry name" value="DDH_dom"/>
</dbReference>
<accession>A0A5C5RSC9</accession>
<dbReference type="InterPro" id="IPR038763">
    <property type="entry name" value="DHH_sf"/>
</dbReference>